<organism evidence="3 4">
    <name type="scientific">Aplysia californica</name>
    <name type="common">California sea hare</name>
    <dbReference type="NCBI Taxonomy" id="6500"/>
    <lineage>
        <taxon>Eukaryota</taxon>
        <taxon>Metazoa</taxon>
        <taxon>Spiralia</taxon>
        <taxon>Lophotrochozoa</taxon>
        <taxon>Mollusca</taxon>
        <taxon>Gastropoda</taxon>
        <taxon>Heterobranchia</taxon>
        <taxon>Euthyneura</taxon>
        <taxon>Tectipleura</taxon>
        <taxon>Aplysiida</taxon>
        <taxon>Aplysioidea</taxon>
        <taxon>Aplysiidae</taxon>
        <taxon>Aplysia</taxon>
    </lineage>
</organism>
<feature type="compositionally biased region" description="Basic and acidic residues" evidence="1">
    <location>
        <begin position="955"/>
        <end position="1003"/>
    </location>
</feature>
<feature type="region of interest" description="Disordered" evidence="1">
    <location>
        <begin position="1102"/>
        <end position="1123"/>
    </location>
</feature>
<evidence type="ECO:0000313" key="4">
    <source>
        <dbReference type="RefSeq" id="XP_005100894.1"/>
    </source>
</evidence>
<feature type="compositionally biased region" description="Low complexity" evidence="1">
    <location>
        <begin position="903"/>
        <end position="925"/>
    </location>
</feature>
<feature type="region of interest" description="Disordered" evidence="1">
    <location>
        <begin position="73"/>
        <end position="205"/>
    </location>
</feature>
<name>A0ABM0JT52_APLCA</name>
<dbReference type="Proteomes" id="UP000694888">
    <property type="component" value="Unplaced"/>
</dbReference>
<dbReference type="RefSeq" id="XP_005100894.1">
    <property type="nucleotide sequence ID" value="XM_005100837.3"/>
</dbReference>
<dbReference type="InterPro" id="IPR027859">
    <property type="entry name" value="KATNIP_dom"/>
</dbReference>
<feature type="compositionally biased region" description="Low complexity" evidence="1">
    <location>
        <begin position="428"/>
        <end position="440"/>
    </location>
</feature>
<feature type="compositionally biased region" description="Polar residues" evidence="1">
    <location>
        <begin position="339"/>
        <end position="358"/>
    </location>
</feature>
<keyword evidence="3" id="KW-1185">Reference proteome</keyword>
<feature type="region of interest" description="Disordered" evidence="1">
    <location>
        <begin position="1310"/>
        <end position="1335"/>
    </location>
</feature>
<dbReference type="PANTHER" id="PTHR21534">
    <property type="entry name" value="KATANIN-INTERACTING PROTEIN"/>
    <property type="match status" value="1"/>
</dbReference>
<feature type="compositionally biased region" description="Low complexity" evidence="1">
    <location>
        <begin position="368"/>
        <end position="378"/>
    </location>
</feature>
<feature type="compositionally biased region" description="Polar residues" evidence="1">
    <location>
        <begin position="463"/>
        <end position="473"/>
    </location>
</feature>
<feature type="region of interest" description="Disordered" evidence="1">
    <location>
        <begin position="416"/>
        <end position="473"/>
    </location>
</feature>
<dbReference type="InterPro" id="IPR026704">
    <property type="entry name" value="KATNIP"/>
</dbReference>
<feature type="compositionally biased region" description="Polar residues" evidence="1">
    <location>
        <begin position="868"/>
        <end position="883"/>
    </location>
</feature>
<feature type="compositionally biased region" description="Polar residues" evidence="1">
    <location>
        <begin position="935"/>
        <end position="952"/>
    </location>
</feature>
<feature type="domain" description="KATNIP" evidence="2">
    <location>
        <begin position="538"/>
        <end position="690"/>
    </location>
</feature>
<evidence type="ECO:0000259" key="2">
    <source>
        <dbReference type="Pfam" id="PF14652"/>
    </source>
</evidence>
<feature type="region of interest" description="Disordered" evidence="1">
    <location>
        <begin position="318"/>
        <end position="397"/>
    </location>
</feature>
<feature type="compositionally biased region" description="Low complexity" evidence="1">
    <location>
        <begin position="685"/>
        <end position="702"/>
    </location>
</feature>
<protein>
    <submittedName>
        <fullName evidence="4">Katanin-interacting protein isoform X1</fullName>
    </submittedName>
</protein>
<feature type="compositionally biased region" description="Low complexity" evidence="1">
    <location>
        <begin position="768"/>
        <end position="785"/>
    </location>
</feature>
<feature type="compositionally biased region" description="Polar residues" evidence="1">
    <location>
        <begin position="703"/>
        <end position="725"/>
    </location>
</feature>
<feature type="domain" description="KATNIP" evidence="2">
    <location>
        <begin position="1141"/>
        <end position="1297"/>
    </location>
</feature>
<proteinExistence type="predicted"/>
<dbReference type="PANTHER" id="PTHR21534:SF0">
    <property type="entry name" value="KATANIN-INTERACTING PROTEIN"/>
    <property type="match status" value="1"/>
</dbReference>
<feature type="compositionally biased region" description="Basic and acidic residues" evidence="1">
    <location>
        <begin position="97"/>
        <end position="107"/>
    </location>
</feature>
<feature type="compositionally biased region" description="Acidic residues" evidence="1">
    <location>
        <begin position="159"/>
        <end position="178"/>
    </location>
</feature>
<feature type="region of interest" description="Disordered" evidence="1">
    <location>
        <begin position="1762"/>
        <end position="1785"/>
    </location>
</feature>
<evidence type="ECO:0000313" key="3">
    <source>
        <dbReference type="Proteomes" id="UP000694888"/>
    </source>
</evidence>
<feature type="compositionally biased region" description="Low complexity" evidence="1">
    <location>
        <begin position="180"/>
        <end position="200"/>
    </location>
</feature>
<feature type="domain" description="KATNIP" evidence="2">
    <location>
        <begin position="1387"/>
        <end position="1700"/>
    </location>
</feature>
<dbReference type="GeneID" id="101861959"/>
<sequence length="1785" mass="195947">MNHSRSRKKWGNGNQELQVPLNVPAVKEEVPPQYQHYLHLLQERNRLVQRLRKKSKKEIETEKKEKGFTLYLNTVSDHSSSDKKRPQRAKTAGAADQMKRSSDRSDQRGQLVSQSGGAGSRAREKRRNWQIGSVEFTTADGQRQRVRPPEILSGKYAEDFDDVSSDDEDDDDDDDDSAEVVHSMSSLALDDSVSSSTSSLNTPRRHKTSYLKRVAAAKREEIELENRVAIKMEDVKKLRESLQMNKFIRQSLALDADSDIEEDICEELAQESDGERISPIGEEIEELIYGADENDNQGTDMKPLKLFSPGDTLVLEFQPLQPKVKSGANLTAARKKTPDTSTGHQGKPTSAPASSNKSAVPRVPDMRSSQSKPGSSKSARPLSANRRSSDCKADTREEASAVMRALAEENKKAELFSKVSRPLPRPKSPSVGDKSSSSSADKAKPPTPVRSSADPEPTRASGGMTSQVKADGSPINNVIQKVLKMNPKQQKQLLQTLNHIEVADSGLQNDVTAPPLCSMASSWSSKAPVTDRLEVTVEISSNWGHPSLVGLTELQFFDQSGLLVPIKPSDVSVHGARGETSKVEVLFNGKSKTTKERNMWSCKFDGRPIEFSILLINPLPGKPFNLGAVKVWNWNNKISNLDIGAKCMRIFFGGELLFSGDVDKGCGNQVFDYSKHVVFSSSLRNSNSVSSSGIKSKPPGLSLNLNKRTSTGGSYSPTSNNSVVDQTGPGPAVARMTSPSKGLVSPSRGNKNSNPNTPSSGSHHVFRSISRSSQSSASSSGSVNSGKVRGQSEERNRHKHSVDGQVGEGHVRSETRTLMRPTVLTHQGSGGSSPDVEVSAADLSKMPEKKKAAQTPIKTKRVAARLNGRSSETENSSKSNADSFESKPPLPPCHKSDDKPVLSSASRSVERSSSSSTRPKLSPKSSKSEPHISPRGSSSPHRSAANTSSTGGDSRPADPQEKNSIVDKIKTMGQSENKKKKDIPRWLKKDGATGEDGEARGDKTGLNNPDETDLQKQLDEEFERFSSAGTEDQNKGDGAPGEEEDTITPMKKIEKSRAKWRRKEEDLEESWGSLSFFNKSQRGRLSIDMGDDELDEYLAPSKKPSVEAEPAPKLTLPEDNWSDEDGEFTIPELPSGRELVINIKTTWGDHHYVGLTGVQLFSSQGEQVQVTKIWANPSDINILPEYAKDPRVVGNLIDNVNRTRDDVHMWLAPFTVGNNHLIYMTFAKPCQLAMVRVWNYNKSRIHSFRGAKDIIITLDGTEIFKGEIARACGGIEGGTEAFGDTILFTTDETILEAVSKNDDAFEGEMLSDGEEDVPFERPSTADADDDDQEDKKVLVTRPFTRAAGLLAAAEKGKEKQPLSARPGTSMVTSVGDVVVYKANKIELSFSATWGDHHYLGLTGLEPVGTEGEAIPLTMKMITASPSDLRHLAGNEKDERTLDKLIDGSNVTCHDSHMWLIPFAEGESHTVTLTFPQQMLVSGVRVWNYNKSPEDTYRGAKVMHVQVNDRVVSPPEGYLLRKGPGVCHFDFAQEITFANSSVPSQPSTVDRPMGGGELNYESVVQMPRGFIFQFQLFSTWGDQYYVGLNGLEFYDVNFSKIELTQTNISAYPDSVNVLDNVSNDARTPDKLIDGLNDTADGRHMWLAPVLPNIINRVYVIFDQPTSVSMIKMWNYSKTVSRGVKDFALLVDDLLVYNGTLQGVTSGARGILPNCEGPVPHHTVLFSDNKDIVRKERNAIISNQTEDQDIQLLNDKQVVSKFAKSSSSKPVNQALRPKTSVTKTARR</sequence>
<gene>
    <name evidence="4" type="primary">LOC101861959</name>
</gene>
<evidence type="ECO:0000256" key="1">
    <source>
        <dbReference type="SAM" id="MobiDB-lite"/>
    </source>
</evidence>
<feature type="compositionally biased region" description="Polar residues" evidence="1">
    <location>
        <begin position="747"/>
        <end position="762"/>
    </location>
</feature>
<feature type="compositionally biased region" description="Basic and acidic residues" evidence="1">
    <location>
        <begin position="387"/>
        <end position="397"/>
    </location>
</feature>
<dbReference type="Pfam" id="PF14652">
    <property type="entry name" value="DUF4457"/>
    <property type="match status" value="3"/>
</dbReference>
<feature type="region of interest" description="Disordered" evidence="1">
    <location>
        <begin position="685"/>
        <end position="1059"/>
    </location>
</feature>
<reference evidence="4" key="1">
    <citation type="submission" date="2025-08" db="UniProtKB">
        <authorList>
            <consortium name="RefSeq"/>
        </authorList>
    </citation>
    <scope>IDENTIFICATION</scope>
</reference>
<accession>A0ABM0JT52</accession>